<name>A0A6M2DUP6_XENCH</name>
<accession>A0A6M2DUP6</accession>
<dbReference type="AlphaFoldDB" id="A0A6M2DUP6"/>
<dbReference type="EMBL" id="GIIL01006176">
    <property type="protein sequence ID" value="NOV49902.1"/>
    <property type="molecule type" value="Transcribed_RNA"/>
</dbReference>
<feature type="transmembrane region" description="Helical" evidence="1">
    <location>
        <begin position="40"/>
        <end position="59"/>
    </location>
</feature>
<proteinExistence type="predicted"/>
<protein>
    <submittedName>
        <fullName evidence="2">Putative product</fullName>
    </submittedName>
</protein>
<evidence type="ECO:0000313" key="2">
    <source>
        <dbReference type="EMBL" id="NOV49902.1"/>
    </source>
</evidence>
<sequence length="80" mass="9106">MFCSGVQSTSPHHGVLVLLIYYRPLQLCFSLYPLLLSRPLTSICIVLLFSINIVCRLFLHVENFLVIQDDCSIFCKSSIL</sequence>
<organism evidence="2">
    <name type="scientific">Xenopsylla cheopis</name>
    <name type="common">Oriental rat flea</name>
    <name type="synonym">Pulex cheopis</name>
    <dbReference type="NCBI Taxonomy" id="163159"/>
    <lineage>
        <taxon>Eukaryota</taxon>
        <taxon>Metazoa</taxon>
        <taxon>Ecdysozoa</taxon>
        <taxon>Arthropoda</taxon>
        <taxon>Hexapoda</taxon>
        <taxon>Insecta</taxon>
        <taxon>Pterygota</taxon>
        <taxon>Neoptera</taxon>
        <taxon>Endopterygota</taxon>
        <taxon>Siphonaptera</taxon>
        <taxon>Pulicidae</taxon>
        <taxon>Xenopsyllinae</taxon>
        <taxon>Xenopsylla</taxon>
    </lineage>
</organism>
<evidence type="ECO:0000256" key="1">
    <source>
        <dbReference type="SAM" id="Phobius"/>
    </source>
</evidence>
<keyword evidence="1" id="KW-1133">Transmembrane helix</keyword>
<keyword evidence="1" id="KW-0472">Membrane</keyword>
<keyword evidence="1" id="KW-0812">Transmembrane</keyword>
<reference evidence="2" key="1">
    <citation type="submission" date="2020-03" db="EMBL/GenBank/DDBJ databases">
        <title>Transcriptomic Profiling of the Digestive Tract of the Rat Flea, Xenopsylla cheopis, Following Blood Feeding and Infection with Yersinia pestis.</title>
        <authorList>
            <person name="Bland D.M."/>
            <person name="Martens C.A."/>
            <person name="Virtaneva K."/>
            <person name="Kanakabandi K."/>
            <person name="Long D."/>
            <person name="Rosenke R."/>
            <person name="Saturday G.A."/>
            <person name="Hoyt F.H."/>
            <person name="Bruno D.P."/>
            <person name="Ribeiro J.M.C."/>
            <person name="Hinnebusch J."/>
        </authorList>
    </citation>
    <scope>NUCLEOTIDE SEQUENCE</scope>
</reference>